<protein>
    <submittedName>
        <fullName evidence="1">Uncharacterized protein</fullName>
    </submittedName>
</protein>
<evidence type="ECO:0000313" key="2">
    <source>
        <dbReference type="Proteomes" id="UP000024942"/>
    </source>
</evidence>
<dbReference type="AlphaFoldDB" id="A0A059G1W9"/>
<gene>
    <name evidence="1" type="ORF">HOC_19051</name>
</gene>
<evidence type="ECO:0000313" key="1">
    <source>
        <dbReference type="EMBL" id="KDA00734.1"/>
    </source>
</evidence>
<dbReference type="eggNOG" id="ENOG5032U7B">
    <property type="taxonomic scope" value="Bacteria"/>
</dbReference>
<organism evidence="1 2">
    <name type="scientific">Hyphomonas oceanitis SCH89</name>
    <dbReference type="NCBI Taxonomy" id="1280953"/>
    <lineage>
        <taxon>Bacteria</taxon>
        <taxon>Pseudomonadati</taxon>
        <taxon>Pseudomonadota</taxon>
        <taxon>Alphaproteobacteria</taxon>
        <taxon>Hyphomonadales</taxon>
        <taxon>Hyphomonadaceae</taxon>
        <taxon>Hyphomonas</taxon>
    </lineage>
</organism>
<dbReference type="Proteomes" id="UP000024942">
    <property type="component" value="Unassembled WGS sequence"/>
</dbReference>
<keyword evidence="2" id="KW-1185">Reference proteome</keyword>
<comment type="caution">
    <text evidence="1">The sequence shown here is derived from an EMBL/GenBank/DDBJ whole genome shotgun (WGS) entry which is preliminary data.</text>
</comment>
<proteinExistence type="predicted"/>
<accession>A0A059G1W9</accession>
<reference evidence="1 2" key="1">
    <citation type="journal article" date="2014" name="Antonie Van Leeuwenhoek">
        <title>Hyphomonas beringensis sp. nov. and Hyphomonas chukchiensis sp. nov., isolated from surface seawater of the Bering Sea and Chukchi Sea.</title>
        <authorList>
            <person name="Li C."/>
            <person name="Lai Q."/>
            <person name="Li G."/>
            <person name="Dong C."/>
            <person name="Wang J."/>
            <person name="Liao Y."/>
            <person name="Shao Z."/>
        </authorList>
    </citation>
    <scope>NUCLEOTIDE SEQUENCE [LARGE SCALE GENOMIC DNA]</scope>
    <source>
        <strain evidence="1 2">SCH89</strain>
    </source>
</reference>
<dbReference type="PATRIC" id="fig|1280953.3.peg.3810"/>
<name>A0A059G1W9_9PROT</name>
<sequence>MSDAYVFAGICQKHGVADVSILMVSPNQSLLDKAELTKWAKERGLGFRLFYGWGDIVEEALFWSKFAMRPAVSAAAEFIELRLREVEVSRAGYELWQKLFYAR</sequence>
<dbReference type="EMBL" id="ARYL01000053">
    <property type="protein sequence ID" value="KDA00734.1"/>
    <property type="molecule type" value="Genomic_DNA"/>
</dbReference>